<keyword evidence="3" id="KW-1185">Reference proteome</keyword>
<feature type="transmembrane region" description="Helical" evidence="1">
    <location>
        <begin position="18"/>
        <end position="37"/>
    </location>
</feature>
<dbReference type="EMBL" id="CP095848">
    <property type="protein sequence ID" value="UPL50747.1"/>
    <property type="molecule type" value="Genomic_DNA"/>
</dbReference>
<evidence type="ECO:0000313" key="3">
    <source>
        <dbReference type="Proteomes" id="UP000829647"/>
    </source>
</evidence>
<evidence type="ECO:0008006" key="4">
    <source>
        <dbReference type="Google" id="ProtNLM"/>
    </source>
</evidence>
<protein>
    <recommendedName>
        <fullName evidence="4">DUF3311 domain-containing protein</fullName>
    </recommendedName>
</protein>
<organism evidence="2 3">
    <name type="scientific">Hymenobacter sublimis</name>
    <dbReference type="NCBI Taxonomy" id="2933777"/>
    <lineage>
        <taxon>Bacteria</taxon>
        <taxon>Pseudomonadati</taxon>
        <taxon>Bacteroidota</taxon>
        <taxon>Cytophagia</taxon>
        <taxon>Cytophagales</taxon>
        <taxon>Hymenobacteraceae</taxon>
        <taxon>Hymenobacter</taxon>
    </lineage>
</organism>
<sequence>MPPIPPQERPEQRRGQQLLFVTVLFAVLLNFPFLAVFDHDGRVGGIPVLYLYVLLVWVLLVLLTGWLVRR</sequence>
<keyword evidence="1" id="KW-1133">Transmembrane helix</keyword>
<evidence type="ECO:0000256" key="1">
    <source>
        <dbReference type="SAM" id="Phobius"/>
    </source>
</evidence>
<gene>
    <name evidence="2" type="ORF">MWH26_07545</name>
</gene>
<evidence type="ECO:0000313" key="2">
    <source>
        <dbReference type="EMBL" id="UPL50747.1"/>
    </source>
</evidence>
<keyword evidence="1" id="KW-0812">Transmembrane</keyword>
<proteinExistence type="predicted"/>
<dbReference type="Proteomes" id="UP000829647">
    <property type="component" value="Chromosome"/>
</dbReference>
<keyword evidence="1" id="KW-0472">Membrane</keyword>
<dbReference type="RefSeq" id="WP_244695984.1">
    <property type="nucleotide sequence ID" value="NZ_CP095848.1"/>
</dbReference>
<accession>A0ABY4JG20</accession>
<reference evidence="2 3" key="1">
    <citation type="submission" date="2022-04" db="EMBL/GenBank/DDBJ databases">
        <title>Hymenobacter sp. isolated from the air.</title>
        <authorList>
            <person name="Won M."/>
            <person name="Lee C.-M."/>
            <person name="Woen H.-Y."/>
            <person name="Kwon S.-W."/>
        </authorList>
    </citation>
    <scope>NUCLEOTIDE SEQUENCE [LARGE SCALE GENOMIC DNA]</scope>
    <source>
        <strain evidence="3">5516 S-25</strain>
    </source>
</reference>
<feature type="transmembrane region" description="Helical" evidence="1">
    <location>
        <begin position="49"/>
        <end position="68"/>
    </location>
</feature>
<name>A0ABY4JG20_9BACT</name>